<dbReference type="AlphaFoldDB" id="D5UWK1"/>
<dbReference type="eggNOG" id="ENOG5033IYJ">
    <property type="taxonomic scope" value="Bacteria"/>
</dbReference>
<proteinExistence type="predicted"/>
<name>D5UWK1_TSUPD</name>
<dbReference type="Proteomes" id="UP000001213">
    <property type="component" value="Chromosome"/>
</dbReference>
<organism evidence="2 3">
    <name type="scientific">Tsukamurella paurometabola (strain ATCC 8368 / DSM 20162 / CCUG 35730 / CIP 100753 / JCM 10117 / KCTC 9821 / NBRC 16120 / NCIMB 702349 / NCTC 13040)</name>
    <name type="common">Corynebacterium paurometabolum</name>
    <dbReference type="NCBI Taxonomy" id="521096"/>
    <lineage>
        <taxon>Bacteria</taxon>
        <taxon>Bacillati</taxon>
        <taxon>Actinomycetota</taxon>
        <taxon>Actinomycetes</taxon>
        <taxon>Mycobacteriales</taxon>
        <taxon>Tsukamurellaceae</taxon>
        <taxon>Tsukamurella</taxon>
    </lineage>
</organism>
<keyword evidence="3" id="KW-1185">Reference proteome</keyword>
<reference evidence="2 3" key="2">
    <citation type="journal article" date="2011" name="Stand. Genomic Sci.">
        <title>Complete genome sequence of Tsukamurella paurometabola type strain (no. 33).</title>
        <authorList>
            <person name="Munk A.C."/>
            <person name="Lapidus A."/>
            <person name="Lucas S."/>
            <person name="Nolan M."/>
            <person name="Tice H."/>
            <person name="Cheng J.F."/>
            <person name="Del Rio T.G."/>
            <person name="Goodwin L."/>
            <person name="Pitluck S."/>
            <person name="Liolios K."/>
            <person name="Huntemann M."/>
            <person name="Ivanova N."/>
            <person name="Mavromatis K."/>
            <person name="Mikhailova N."/>
            <person name="Pati A."/>
            <person name="Chen A."/>
            <person name="Palaniappan K."/>
            <person name="Tapia R."/>
            <person name="Han C."/>
            <person name="Land M."/>
            <person name="Hauser L."/>
            <person name="Chang Y.J."/>
            <person name="Jeffries C.D."/>
            <person name="Brettin T."/>
            <person name="Yasawong M."/>
            <person name="Brambilla E.M."/>
            <person name="Rohde M."/>
            <person name="Sikorski J."/>
            <person name="Goker M."/>
            <person name="Detter J.C."/>
            <person name="Woyke T."/>
            <person name="Bristow J."/>
            <person name="Eisen J.A."/>
            <person name="Markowitz V."/>
            <person name="Hugenholtz P."/>
            <person name="Kyrpides N.C."/>
            <person name="Klenk H.P."/>
        </authorList>
    </citation>
    <scope>NUCLEOTIDE SEQUENCE [LARGE SCALE GENOMIC DNA]</scope>
    <source>
        <strain evidence="3">ATCC 8368 / DSM 20162 / CCUG 35730 / CIP 100753 / JCM 10117 / KCTC 9821 / NBRC 16120 / NCIMB 702349 / NCTC 13040</strain>
    </source>
</reference>
<dbReference type="HOGENOM" id="CLU_1234557_0_0_11"/>
<sequence length="224" mass="24279">MAVRPFGPIPLLLLGGVAAVAIIIGVSGGGNPTAGTADPVQPRRAPRPTARPSAPAAAPAPTARERWERARARHDEVLSEYGAYELDPEMLLRFPAMWDLGAAKVMAFHDALDHAGSLRTDDIPDEARADAYAKAVTDLRITWIAADRYARSTGRDNLAAEDVRDLDRGLKLYRHAQAAESAERAAYLEQVVATMDRLVDRGVLTRTPVIRAELEGRARRAIEG</sequence>
<feature type="compositionally biased region" description="Low complexity" evidence="1">
    <location>
        <begin position="47"/>
        <end position="62"/>
    </location>
</feature>
<dbReference type="EMBL" id="CP001966">
    <property type="protein sequence ID" value="ADG80000.1"/>
    <property type="molecule type" value="Genomic_DNA"/>
</dbReference>
<feature type="region of interest" description="Disordered" evidence="1">
    <location>
        <begin position="31"/>
        <end position="66"/>
    </location>
</feature>
<dbReference type="STRING" id="521096.Tpau_3416"/>
<gene>
    <name evidence="2" type="ordered locus">Tpau_3416</name>
</gene>
<reference evidence="3" key="1">
    <citation type="submission" date="2010-03" db="EMBL/GenBank/DDBJ databases">
        <title>The complete chromosome of Tsukamurella paurometabola DSM 20162.</title>
        <authorList>
            <consortium name="US DOE Joint Genome Institute (JGI-PGF)"/>
            <person name="Lucas S."/>
            <person name="Copeland A."/>
            <person name="Lapidus A."/>
            <person name="Glavina del Rio T."/>
            <person name="Dalin E."/>
            <person name="Tice H."/>
            <person name="Bruce D."/>
            <person name="Goodwin L."/>
            <person name="Pitluck S."/>
            <person name="Kyrpides N."/>
            <person name="Mavromatis K."/>
            <person name="Ivanova N."/>
            <person name="Mikhailova N."/>
            <person name="Munk A.C."/>
            <person name="Brettin T."/>
            <person name="Detter J.C."/>
            <person name="Tapia R."/>
            <person name="Han C."/>
            <person name="Larimer F."/>
            <person name="Land M."/>
            <person name="Hauser L."/>
            <person name="Markowitz V."/>
            <person name="Cheng J.-F."/>
            <person name="Hugenholtz P."/>
            <person name="Woyke T."/>
            <person name="Wu D."/>
            <person name="Jando M."/>
            <person name="Brambilla E."/>
            <person name="Klenk H.-P."/>
            <person name="Eisen J.A."/>
        </authorList>
    </citation>
    <scope>NUCLEOTIDE SEQUENCE [LARGE SCALE GENOMIC DNA]</scope>
    <source>
        <strain evidence="3">ATCC 8368 / DSM 20162 / CCUG 35730 / CIP 100753 / JCM 10117 / KCTC 9821 / NBRC 16120 / NCIMB 702349 / NCTC 13040</strain>
    </source>
</reference>
<dbReference type="KEGG" id="tpr:Tpau_3416"/>
<protein>
    <submittedName>
        <fullName evidence="2">Uncharacterized protein</fullName>
    </submittedName>
</protein>
<evidence type="ECO:0000313" key="2">
    <source>
        <dbReference type="EMBL" id="ADG80000.1"/>
    </source>
</evidence>
<evidence type="ECO:0000256" key="1">
    <source>
        <dbReference type="SAM" id="MobiDB-lite"/>
    </source>
</evidence>
<evidence type="ECO:0000313" key="3">
    <source>
        <dbReference type="Proteomes" id="UP000001213"/>
    </source>
</evidence>
<accession>D5UWK1</accession>